<evidence type="ECO:0000256" key="1">
    <source>
        <dbReference type="ARBA" id="ARBA00001947"/>
    </source>
</evidence>
<dbReference type="InterPro" id="IPR027417">
    <property type="entry name" value="P-loop_NTPase"/>
</dbReference>
<keyword evidence="3" id="KW-0479">Metal-binding</keyword>
<keyword evidence="5" id="KW-0378">Hydrolase</keyword>
<evidence type="ECO:0000256" key="7">
    <source>
        <dbReference type="ARBA" id="ARBA00038938"/>
    </source>
</evidence>
<dbReference type="EMBL" id="BQFW01000013">
    <property type="protein sequence ID" value="GJJ77442.1"/>
    <property type="molecule type" value="Genomic_DNA"/>
</dbReference>
<feature type="region of interest" description="Disordered" evidence="10">
    <location>
        <begin position="51"/>
        <end position="75"/>
    </location>
</feature>
<dbReference type="PROSITE" id="PS51747">
    <property type="entry name" value="CYT_DCMP_DEAMINASES_2"/>
    <property type="match status" value="1"/>
</dbReference>
<dbReference type="Gene3D" id="3.40.140.10">
    <property type="entry name" value="Cytidine Deaminase, domain 2"/>
    <property type="match status" value="1"/>
</dbReference>
<comment type="cofactor">
    <cofactor evidence="1">
        <name>Zn(2+)</name>
        <dbReference type="ChEBI" id="CHEBI:29105"/>
    </cofactor>
</comment>
<dbReference type="Gene3D" id="3.40.50.300">
    <property type="entry name" value="P-loop containing nucleotide triphosphate hydrolases"/>
    <property type="match status" value="1"/>
</dbReference>
<evidence type="ECO:0000313" key="12">
    <source>
        <dbReference type="EMBL" id="GJJ77442.1"/>
    </source>
</evidence>
<dbReference type="InterPro" id="IPR002125">
    <property type="entry name" value="CMP_dCMP_dom"/>
</dbReference>
<dbReference type="Proteomes" id="UP000827284">
    <property type="component" value="Unassembled WGS sequence"/>
</dbReference>
<feature type="compositionally biased region" description="Polar residues" evidence="10">
    <location>
        <begin position="195"/>
        <end position="205"/>
    </location>
</feature>
<name>A0A9P3HIV1_9FUNG</name>
<dbReference type="AlphaFoldDB" id="A0A9P3HIV1"/>
<sequence length="417" mass="46195">MFVGIVGPTHSGKHEVMNMLADLYGFTSLYLSSAPSTEDLIPEFDSRLQLQHQDNTSDESRNANPTVARQTPSPNRPRLVFRTIEAMLDHVTLNWMEHFATCDVNTVQGIATFRKRPFFLLLSVESPMMVRYRRCVARRRAFGEPELSLEEFVEDTDNFLYTSPPMTSSPSSITSSLVSSPESGSSAELFDRESPLSTATSSTEPTPVPHFMLTSQSASLQQPPPYKLLSMSDLALLNPWDDLAPLKTALLGLDITNPDLLRPSWDSYFMYLANLAARRSNCMKRRVGCVLVREKRVIATGYNGTPKNLTNCNDGGCNRCNQATPCGKGLDRCLCMHAEENALLEAGRERVGKESTIYCNTCPCLGCAIKIVQVGVSQVVYSESYGMDDLTAEVFRKAGIELRQHATPGIKLDQSNP</sequence>
<feature type="compositionally biased region" description="Low complexity" evidence="10">
    <location>
        <begin position="164"/>
        <end position="186"/>
    </location>
</feature>
<protein>
    <recommendedName>
        <fullName evidence="9">Deoxycytidylate deaminase</fullName>
        <ecNumber evidence="7">3.5.4.12</ecNumber>
    </recommendedName>
    <alternativeName>
        <fullName evidence="8">dCMP deaminase</fullName>
    </alternativeName>
</protein>
<feature type="region of interest" description="Disordered" evidence="10">
    <location>
        <begin position="164"/>
        <end position="209"/>
    </location>
</feature>
<dbReference type="Pfam" id="PF00383">
    <property type="entry name" value="dCMP_cyt_deam_1"/>
    <property type="match status" value="1"/>
</dbReference>
<dbReference type="InterPro" id="IPR015517">
    <property type="entry name" value="dCMP_deaminase-rel"/>
</dbReference>
<dbReference type="InterPro" id="IPR016193">
    <property type="entry name" value="Cytidine_deaminase-like"/>
</dbReference>
<feature type="domain" description="CMP/dCMP-type deaminase" evidence="11">
    <location>
        <begin position="264"/>
        <end position="398"/>
    </location>
</feature>
<evidence type="ECO:0000256" key="10">
    <source>
        <dbReference type="SAM" id="MobiDB-lite"/>
    </source>
</evidence>
<evidence type="ECO:0000256" key="5">
    <source>
        <dbReference type="ARBA" id="ARBA00022801"/>
    </source>
</evidence>
<dbReference type="GO" id="GO:0004132">
    <property type="term" value="F:dCMP deaminase activity"/>
    <property type="evidence" value="ECO:0007669"/>
    <property type="project" value="UniProtKB-EC"/>
</dbReference>
<keyword evidence="4" id="KW-0545">Nucleotide biosynthesis</keyword>
<dbReference type="GO" id="GO:0005737">
    <property type="term" value="C:cytoplasm"/>
    <property type="evidence" value="ECO:0007669"/>
    <property type="project" value="TreeGrafter"/>
</dbReference>
<dbReference type="SUPFAM" id="SSF53927">
    <property type="entry name" value="Cytidine deaminase-like"/>
    <property type="match status" value="1"/>
</dbReference>
<organism evidence="12 13">
    <name type="scientific">Entomortierella parvispora</name>
    <dbReference type="NCBI Taxonomy" id="205924"/>
    <lineage>
        <taxon>Eukaryota</taxon>
        <taxon>Fungi</taxon>
        <taxon>Fungi incertae sedis</taxon>
        <taxon>Mucoromycota</taxon>
        <taxon>Mortierellomycotina</taxon>
        <taxon>Mortierellomycetes</taxon>
        <taxon>Mortierellales</taxon>
        <taxon>Mortierellaceae</taxon>
        <taxon>Entomortierella</taxon>
    </lineage>
</organism>
<gene>
    <name evidence="12" type="ORF">EMPS_09801</name>
</gene>
<reference evidence="12" key="2">
    <citation type="journal article" date="2022" name="Microbiol. Resour. Announc.">
        <title>Whole-Genome Sequence of Entomortierella parvispora E1425, a Mucoromycotan Fungus Associated with Burkholderiaceae-Related Endosymbiotic Bacteria.</title>
        <authorList>
            <person name="Herlambang A."/>
            <person name="Guo Y."/>
            <person name="Takashima Y."/>
            <person name="Narisawa K."/>
            <person name="Ohta H."/>
            <person name="Nishizawa T."/>
        </authorList>
    </citation>
    <scope>NUCLEOTIDE SEQUENCE</scope>
    <source>
        <strain evidence="12">E1425</strain>
    </source>
</reference>
<dbReference type="GO" id="GO:0009165">
    <property type="term" value="P:nucleotide biosynthetic process"/>
    <property type="evidence" value="ECO:0007669"/>
    <property type="project" value="UniProtKB-KW"/>
</dbReference>
<dbReference type="InterPro" id="IPR035105">
    <property type="entry name" value="Deoxycytidylate_deaminase_dom"/>
</dbReference>
<comment type="caution">
    <text evidence="12">The sequence shown here is derived from an EMBL/GenBank/DDBJ whole genome shotgun (WGS) entry which is preliminary data.</text>
</comment>
<dbReference type="PROSITE" id="PS00903">
    <property type="entry name" value="CYT_DCMP_DEAMINASES_1"/>
    <property type="match status" value="1"/>
</dbReference>
<dbReference type="PANTHER" id="PTHR11086:SF18">
    <property type="entry name" value="DEOXYCYTIDYLATE DEAMINASE"/>
    <property type="match status" value="1"/>
</dbReference>
<evidence type="ECO:0000259" key="11">
    <source>
        <dbReference type="PROSITE" id="PS51747"/>
    </source>
</evidence>
<dbReference type="EC" id="3.5.4.12" evidence="7"/>
<dbReference type="GO" id="GO:0008270">
    <property type="term" value="F:zinc ion binding"/>
    <property type="evidence" value="ECO:0007669"/>
    <property type="project" value="InterPro"/>
</dbReference>
<evidence type="ECO:0000256" key="8">
    <source>
        <dbReference type="ARBA" id="ARBA00041763"/>
    </source>
</evidence>
<comment type="similarity">
    <text evidence="2">Belongs to the cytidine and deoxycytidylate deaminase family.</text>
</comment>
<dbReference type="CDD" id="cd01286">
    <property type="entry name" value="deoxycytidylate_deaminase"/>
    <property type="match status" value="1"/>
</dbReference>
<evidence type="ECO:0000256" key="9">
    <source>
        <dbReference type="ARBA" id="ARBA00071582"/>
    </source>
</evidence>
<dbReference type="InterPro" id="IPR016192">
    <property type="entry name" value="APOBEC/CMP_deaminase_Zn-bd"/>
</dbReference>
<evidence type="ECO:0000256" key="6">
    <source>
        <dbReference type="ARBA" id="ARBA00022833"/>
    </source>
</evidence>
<reference evidence="12" key="1">
    <citation type="submission" date="2021-11" db="EMBL/GenBank/DDBJ databases">
        <authorList>
            <person name="Herlambang A."/>
            <person name="Guo Y."/>
            <person name="Takashima Y."/>
            <person name="Nishizawa T."/>
        </authorList>
    </citation>
    <scope>NUCLEOTIDE SEQUENCE</scope>
    <source>
        <strain evidence="12">E1425</strain>
    </source>
</reference>
<evidence type="ECO:0000313" key="13">
    <source>
        <dbReference type="Proteomes" id="UP000827284"/>
    </source>
</evidence>
<evidence type="ECO:0000256" key="4">
    <source>
        <dbReference type="ARBA" id="ARBA00022727"/>
    </source>
</evidence>
<dbReference type="OrthoDB" id="10063137at2759"/>
<evidence type="ECO:0000256" key="3">
    <source>
        <dbReference type="ARBA" id="ARBA00022723"/>
    </source>
</evidence>
<dbReference type="FunFam" id="3.40.140.10:FF:000035">
    <property type="entry name" value="dCMP deaminase"/>
    <property type="match status" value="1"/>
</dbReference>
<dbReference type="PANTHER" id="PTHR11086">
    <property type="entry name" value="DEOXYCYTIDYLATE DEAMINASE-RELATED"/>
    <property type="match status" value="1"/>
</dbReference>
<evidence type="ECO:0000256" key="2">
    <source>
        <dbReference type="ARBA" id="ARBA00006576"/>
    </source>
</evidence>
<feature type="compositionally biased region" description="Polar residues" evidence="10">
    <location>
        <begin position="62"/>
        <end position="73"/>
    </location>
</feature>
<proteinExistence type="inferred from homology"/>
<accession>A0A9P3HIV1</accession>
<keyword evidence="13" id="KW-1185">Reference proteome</keyword>
<keyword evidence="6" id="KW-0862">Zinc</keyword>